<feature type="modified residue" description="4-aspartylphosphate" evidence="9">
    <location>
        <position position="62"/>
    </location>
</feature>
<evidence type="ECO:0000256" key="8">
    <source>
        <dbReference type="ARBA" id="ARBA00023163"/>
    </source>
</evidence>
<evidence type="ECO:0000256" key="9">
    <source>
        <dbReference type="PROSITE-ProRule" id="PRU00169"/>
    </source>
</evidence>
<keyword evidence="7" id="KW-0010">Activator</keyword>
<evidence type="ECO:0000256" key="1">
    <source>
        <dbReference type="ARBA" id="ARBA00004496"/>
    </source>
</evidence>
<dbReference type="GO" id="GO:0005737">
    <property type="term" value="C:cytoplasm"/>
    <property type="evidence" value="ECO:0007669"/>
    <property type="project" value="UniProtKB-SubCell"/>
</dbReference>
<keyword evidence="8" id="KW-0804">Transcription</keyword>
<dbReference type="PANTHER" id="PTHR45526:SF1">
    <property type="entry name" value="TRANSCRIPTIONAL REGULATORY PROTEIN DCUR-RELATED"/>
    <property type="match status" value="1"/>
</dbReference>
<dbReference type="InterPro" id="IPR036388">
    <property type="entry name" value="WH-like_DNA-bd_sf"/>
</dbReference>
<dbReference type="PANTHER" id="PTHR45526">
    <property type="entry name" value="TRANSCRIPTIONAL REGULATORY PROTEIN DPIA"/>
    <property type="match status" value="1"/>
</dbReference>
<keyword evidence="6" id="KW-0238">DNA-binding</keyword>
<dbReference type="GO" id="GO:0003677">
    <property type="term" value="F:DNA binding"/>
    <property type="evidence" value="ECO:0007669"/>
    <property type="project" value="UniProtKB-KW"/>
</dbReference>
<name>A0A2P6MLW7_ALKUR</name>
<dbReference type="InterPro" id="IPR013196">
    <property type="entry name" value="HTH_11"/>
</dbReference>
<dbReference type="Proteomes" id="UP000243650">
    <property type="component" value="Unassembled WGS sequence"/>
</dbReference>
<dbReference type="Pfam" id="PF08279">
    <property type="entry name" value="HTH_11"/>
    <property type="match status" value="1"/>
</dbReference>
<keyword evidence="5" id="KW-0805">Transcription regulation</keyword>
<dbReference type="InterPro" id="IPR011006">
    <property type="entry name" value="CheY-like_superfamily"/>
</dbReference>
<keyword evidence="2" id="KW-0963">Cytoplasm</keyword>
<dbReference type="CDD" id="cd19925">
    <property type="entry name" value="REC_citrate_TCS"/>
    <property type="match status" value="1"/>
</dbReference>
<dbReference type="PIRSF" id="PIRSF006171">
    <property type="entry name" value="RR_citrat_malat"/>
    <property type="match status" value="1"/>
</dbReference>
<dbReference type="RefSeq" id="WP_105957614.1">
    <property type="nucleotide sequence ID" value="NZ_PVNS01000001.1"/>
</dbReference>
<feature type="domain" description="Response regulatory" evidence="10">
    <location>
        <begin position="11"/>
        <end position="127"/>
    </location>
</feature>
<evidence type="ECO:0000313" key="11">
    <source>
        <dbReference type="EMBL" id="PRO67230.1"/>
    </source>
</evidence>
<dbReference type="SUPFAM" id="SSF46785">
    <property type="entry name" value="Winged helix' DNA-binding domain"/>
    <property type="match status" value="1"/>
</dbReference>
<dbReference type="InterPro" id="IPR024187">
    <property type="entry name" value="Sig_transdc_resp-reg_cit/mal"/>
</dbReference>
<protein>
    <submittedName>
        <fullName evidence="11">Two-component system response regulator</fullName>
    </submittedName>
</protein>
<keyword evidence="3 9" id="KW-0597">Phosphoprotein</keyword>
<reference evidence="11 12" key="1">
    <citation type="submission" date="2018-03" db="EMBL/GenBank/DDBJ databases">
        <title>Bacillus urumqiensis sp. nov., a moderately haloalkaliphilic bacterium isolated from a salt lake.</title>
        <authorList>
            <person name="Zhao B."/>
            <person name="Liao Z."/>
        </authorList>
    </citation>
    <scope>NUCLEOTIDE SEQUENCE [LARGE SCALE GENOMIC DNA]</scope>
    <source>
        <strain evidence="11 12">BZ-SZ-XJ18</strain>
    </source>
</reference>
<sequence>MTAQSHPDTVRVLLIEDDPMVQEVNKLFIEKVPGFTVTGVAANGTEGRRMIRDMDPDLVLLDIFMPQENGLETLTRLREEEEDVDIIAITAANDGETIKKLLRLGAVDYILKPFTFERLQQALTKYRQLADTLRGAASFSQEDIDQAAFAESPPVEKQLPKGLHRKTLDHVVAVLKQHEEPRTTEEIAEDVGMARVTVRRYLQFLEETGSAAMTMNYGTIGRPVQQYRWQGGA</sequence>
<keyword evidence="12" id="KW-1185">Reference proteome</keyword>
<evidence type="ECO:0000256" key="7">
    <source>
        <dbReference type="ARBA" id="ARBA00023159"/>
    </source>
</evidence>
<evidence type="ECO:0000256" key="6">
    <source>
        <dbReference type="ARBA" id="ARBA00023125"/>
    </source>
</evidence>
<proteinExistence type="predicted"/>
<dbReference type="InterPro" id="IPR051271">
    <property type="entry name" value="2C-system_Tx_regulators"/>
</dbReference>
<dbReference type="EMBL" id="PVNS01000001">
    <property type="protein sequence ID" value="PRO67230.1"/>
    <property type="molecule type" value="Genomic_DNA"/>
</dbReference>
<comment type="subcellular location">
    <subcellularLocation>
        <location evidence="1">Cytoplasm</location>
    </subcellularLocation>
</comment>
<evidence type="ECO:0000256" key="5">
    <source>
        <dbReference type="ARBA" id="ARBA00023015"/>
    </source>
</evidence>
<dbReference type="GO" id="GO:0003700">
    <property type="term" value="F:DNA-binding transcription factor activity"/>
    <property type="evidence" value="ECO:0007669"/>
    <property type="project" value="InterPro"/>
</dbReference>
<dbReference type="SMART" id="SM00448">
    <property type="entry name" value="REC"/>
    <property type="match status" value="1"/>
</dbReference>
<dbReference type="Pfam" id="PF00072">
    <property type="entry name" value="Response_reg"/>
    <property type="match status" value="1"/>
</dbReference>
<evidence type="ECO:0000256" key="2">
    <source>
        <dbReference type="ARBA" id="ARBA00022490"/>
    </source>
</evidence>
<dbReference type="OrthoDB" id="9759232at2"/>
<dbReference type="InterPro" id="IPR036390">
    <property type="entry name" value="WH_DNA-bd_sf"/>
</dbReference>
<dbReference type="AlphaFoldDB" id="A0A2P6MLW7"/>
<organism evidence="11 12">
    <name type="scientific">Alkalicoccus urumqiensis</name>
    <name type="common">Bacillus urumqiensis</name>
    <dbReference type="NCBI Taxonomy" id="1548213"/>
    <lineage>
        <taxon>Bacteria</taxon>
        <taxon>Bacillati</taxon>
        <taxon>Bacillota</taxon>
        <taxon>Bacilli</taxon>
        <taxon>Bacillales</taxon>
        <taxon>Bacillaceae</taxon>
        <taxon>Alkalicoccus</taxon>
    </lineage>
</organism>
<evidence type="ECO:0000313" key="12">
    <source>
        <dbReference type="Proteomes" id="UP000243650"/>
    </source>
</evidence>
<dbReference type="InterPro" id="IPR001789">
    <property type="entry name" value="Sig_transdc_resp-reg_receiver"/>
</dbReference>
<comment type="caution">
    <text evidence="11">The sequence shown here is derived from an EMBL/GenBank/DDBJ whole genome shotgun (WGS) entry which is preliminary data.</text>
</comment>
<evidence type="ECO:0000256" key="4">
    <source>
        <dbReference type="ARBA" id="ARBA00023012"/>
    </source>
</evidence>
<gene>
    <name evidence="11" type="ORF">C6I21_01320</name>
</gene>
<evidence type="ECO:0000256" key="3">
    <source>
        <dbReference type="ARBA" id="ARBA00022553"/>
    </source>
</evidence>
<dbReference type="SUPFAM" id="SSF52172">
    <property type="entry name" value="CheY-like"/>
    <property type="match status" value="1"/>
</dbReference>
<dbReference type="GO" id="GO:0000156">
    <property type="term" value="F:phosphorelay response regulator activity"/>
    <property type="evidence" value="ECO:0007669"/>
    <property type="project" value="TreeGrafter"/>
</dbReference>
<keyword evidence="4" id="KW-0902">Two-component regulatory system</keyword>
<accession>A0A2P6MLW7</accession>
<dbReference type="Gene3D" id="3.40.50.2300">
    <property type="match status" value="1"/>
</dbReference>
<dbReference type="PROSITE" id="PS50110">
    <property type="entry name" value="RESPONSE_REGULATORY"/>
    <property type="match status" value="1"/>
</dbReference>
<evidence type="ECO:0000259" key="10">
    <source>
        <dbReference type="PROSITE" id="PS50110"/>
    </source>
</evidence>
<dbReference type="Gene3D" id="1.10.10.10">
    <property type="entry name" value="Winged helix-like DNA-binding domain superfamily/Winged helix DNA-binding domain"/>
    <property type="match status" value="1"/>
</dbReference>